<dbReference type="GO" id="GO:0006046">
    <property type="term" value="P:N-acetylglucosamine catabolic process"/>
    <property type="evidence" value="ECO:0007669"/>
    <property type="project" value="TreeGrafter"/>
</dbReference>
<comment type="cofactor">
    <cofactor evidence="8">
        <name>a divalent metal cation</name>
        <dbReference type="ChEBI" id="CHEBI:60240"/>
    </cofactor>
    <text evidence="8">Binds 1 divalent metal cation per subunit.</text>
</comment>
<protein>
    <submittedName>
        <fullName evidence="9">N-acetylglucosamine-6-phosphate deacetylase</fullName>
    </submittedName>
</protein>
<dbReference type="InterPro" id="IPR032466">
    <property type="entry name" value="Metal_Hydrolase"/>
</dbReference>
<gene>
    <name evidence="9" type="ORF">C9J27_18035</name>
</gene>
<dbReference type="GO" id="GO:0008448">
    <property type="term" value="F:N-acetylglucosamine-6-phosphate deacetylase activity"/>
    <property type="evidence" value="ECO:0007669"/>
    <property type="project" value="InterPro"/>
</dbReference>
<evidence type="ECO:0000256" key="1">
    <source>
        <dbReference type="ARBA" id="ARBA00010716"/>
    </source>
</evidence>
<dbReference type="eggNOG" id="COG1820">
    <property type="taxonomic scope" value="Bacteria"/>
</dbReference>
<dbReference type="GO" id="GO:0046872">
    <property type="term" value="F:metal ion binding"/>
    <property type="evidence" value="ECO:0007669"/>
    <property type="project" value="UniProtKB-KW"/>
</dbReference>
<reference evidence="9 10" key="1">
    <citation type="submission" date="2018-01" db="EMBL/GenBank/DDBJ databases">
        <title>Whole genome sequencing of Histamine producing bacteria.</title>
        <authorList>
            <person name="Butler K."/>
        </authorList>
    </citation>
    <scope>NUCLEOTIDE SEQUENCE [LARGE SCALE GENOMIC DNA]</scope>
    <source>
        <strain evidence="9 10">FS-7.2</strain>
    </source>
</reference>
<dbReference type="PIRSF" id="PIRSF038994">
    <property type="entry name" value="NagA"/>
    <property type="match status" value="1"/>
</dbReference>
<feature type="binding site" evidence="7">
    <location>
        <begin position="213"/>
        <end position="214"/>
    </location>
    <ligand>
        <name>substrate</name>
    </ligand>
</feature>
<feature type="active site" description="Proton donor/acceptor" evidence="6">
    <location>
        <position position="267"/>
    </location>
</feature>
<feature type="binding site" evidence="7">
    <location>
        <position position="133"/>
    </location>
    <ligand>
        <name>substrate</name>
    </ligand>
</feature>
<keyword evidence="4 5" id="KW-0119">Carbohydrate metabolism</keyword>
<evidence type="ECO:0000256" key="2">
    <source>
        <dbReference type="ARBA" id="ARBA00022723"/>
    </source>
</evidence>
<dbReference type="Gene3D" id="3.20.20.140">
    <property type="entry name" value="Metal-dependent hydrolases"/>
    <property type="match status" value="1"/>
</dbReference>
<evidence type="ECO:0000256" key="3">
    <source>
        <dbReference type="ARBA" id="ARBA00022801"/>
    </source>
</evidence>
<sequence length="382" mass="41414">MIITGKTLAEQPIRIYTEAGIISQVEPIATTDTTSLPYIAPGLIDLQVNGFAGVDFNTLPLTKSGITHATEQMLSFGVTGYYPTIITNSDDNICQLFSDFQQFKRNDAQLAQTLLGFHLEGPFISPNDGPRGAHNRDYVQAPNVSLVQKWYDASEGQLSILTLSPEWEDGLQATIEYCVAMGIKVSIGHSAATPDQIQQATQLGATMSTHLGNGCDLQIHRHHNYIWQQLAEDQLWTAIIADGFHLPPAVIKVILKAKQDQVILTSDTTAFGGMKPGRYQTHIGGDVILTEQGKLHLASNPELLAGSAKSVLDCINYLINSDLLSANSAWNKASYSPSSFMGLKNRGSLEVGQRADIVMLNKNDNGLSVLQTILAGEAVYTA</sequence>
<dbReference type="InterPro" id="IPR003764">
    <property type="entry name" value="GlcNAc_6-P_deAcase"/>
</dbReference>
<accession>A0A0B7JJF8</accession>
<evidence type="ECO:0000256" key="8">
    <source>
        <dbReference type="PIRSR" id="PIRSR038994-3"/>
    </source>
</evidence>
<dbReference type="InterPro" id="IPR011059">
    <property type="entry name" value="Metal-dep_hydrolase_composite"/>
</dbReference>
<dbReference type="PANTHER" id="PTHR11113">
    <property type="entry name" value="N-ACETYLGLUCOSAMINE-6-PHOSPHATE DEACETYLASE"/>
    <property type="match status" value="1"/>
</dbReference>
<dbReference type="AlphaFoldDB" id="A0A0B7JJF8"/>
<dbReference type="SUPFAM" id="SSF51338">
    <property type="entry name" value="Composite domain of metallo-dependent hydrolases"/>
    <property type="match status" value="1"/>
</dbReference>
<name>A0A0B7JJF8_9GAMM</name>
<feature type="binding site" evidence="7">
    <location>
        <position position="245"/>
    </location>
    <ligand>
        <name>substrate</name>
    </ligand>
</feature>
<keyword evidence="3 5" id="KW-0378">Hydrolase</keyword>
<feature type="binding site" evidence="8">
    <location>
        <position position="210"/>
    </location>
    <ligand>
        <name>Zn(2+)</name>
        <dbReference type="ChEBI" id="CHEBI:29105"/>
    </ligand>
</feature>
<dbReference type="GeneID" id="29946047"/>
<dbReference type="Pfam" id="PF01979">
    <property type="entry name" value="Amidohydro_1"/>
    <property type="match status" value="1"/>
</dbReference>
<feature type="binding site" evidence="7">
    <location>
        <begin position="304"/>
        <end position="306"/>
    </location>
    <ligand>
        <name>substrate</name>
    </ligand>
</feature>
<evidence type="ECO:0000256" key="6">
    <source>
        <dbReference type="PIRSR" id="PIRSR038994-1"/>
    </source>
</evidence>
<feature type="binding site" evidence="8">
    <location>
        <position position="120"/>
    </location>
    <ligand>
        <name>Zn(2+)</name>
        <dbReference type="ChEBI" id="CHEBI:29105"/>
    </ligand>
</feature>
<organism evidence="9 10">
    <name type="scientific">Photobacterium kishitanii</name>
    <dbReference type="NCBI Taxonomy" id="318456"/>
    <lineage>
        <taxon>Bacteria</taxon>
        <taxon>Pseudomonadati</taxon>
        <taxon>Pseudomonadota</taxon>
        <taxon>Gammaproteobacteria</taxon>
        <taxon>Vibrionales</taxon>
        <taxon>Vibrionaceae</taxon>
        <taxon>Photobacterium</taxon>
    </lineage>
</organism>
<dbReference type="EMBL" id="PYNF01000019">
    <property type="protein sequence ID" value="PSU95410.1"/>
    <property type="molecule type" value="Genomic_DNA"/>
</dbReference>
<accession>A0A2T3KED6</accession>
<dbReference type="Gene3D" id="2.30.40.10">
    <property type="entry name" value="Urease, subunit C, domain 1"/>
    <property type="match status" value="1"/>
</dbReference>
<dbReference type="PANTHER" id="PTHR11113:SF14">
    <property type="entry name" value="N-ACETYLGLUCOSAMINE-6-PHOSPHATE DEACETYLASE"/>
    <property type="match status" value="1"/>
</dbReference>
<dbReference type="RefSeq" id="WP_036791695.1">
    <property type="nucleotide sequence ID" value="NZ_JAUZMX010000002.1"/>
</dbReference>
<feature type="binding site" evidence="7">
    <location>
        <position position="221"/>
    </location>
    <ligand>
        <name>substrate</name>
    </ligand>
</feature>
<evidence type="ECO:0000256" key="5">
    <source>
        <dbReference type="PIRNR" id="PIRNR038994"/>
    </source>
</evidence>
<feature type="binding site" evidence="8">
    <location>
        <position position="189"/>
    </location>
    <ligand>
        <name>Zn(2+)</name>
        <dbReference type="ChEBI" id="CHEBI:29105"/>
    </ligand>
</feature>
<evidence type="ECO:0000256" key="4">
    <source>
        <dbReference type="ARBA" id="ARBA00023277"/>
    </source>
</evidence>
<keyword evidence="2 8" id="KW-0479">Metal-binding</keyword>
<dbReference type="InterPro" id="IPR006680">
    <property type="entry name" value="Amidohydro-rel"/>
</dbReference>
<dbReference type="Proteomes" id="UP000241426">
    <property type="component" value="Unassembled WGS sequence"/>
</dbReference>
<evidence type="ECO:0000313" key="10">
    <source>
        <dbReference type="Proteomes" id="UP000241426"/>
    </source>
</evidence>
<proteinExistence type="inferred from homology"/>
<evidence type="ECO:0000256" key="7">
    <source>
        <dbReference type="PIRSR" id="PIRSR038994-2"/>
    </source>
</evidence>
<comment type="similarity">
    <text evidence="1 5">Belongs to the metallo-dependent hydrolases superfamily. NagA family.</text>
</comment>
<evidence type="ECO:0000313" key="9">
    <source>
        <dbReference type="EMBL" id="PSU95410.1"/>
    </source>
</evidence>
<dbReference type="SUPFAM" id="SSF51556">
    <property type="entry name" value="Metallo-dependent hydrolases"/>
    <property type="match status" value="1"/>
</dbReference>
<comment type="caution">
    <text evidence="9">The sequence shown here is derived from an EMBL/GenBank/DDBJ whole genome shotgun (WGS) entry which is preliminary data.</text>
</comment>